<dbReference type="Pfam" id="PF17148">
    <property type="entry name" value="DUF5117"/>
    <property type="match status" value="1"/>
</dbReference>
<dbReference type="InterPro" id="IPR024079">
    <property type="entry name" value="MetalloPept_cat_dom_sf"/>
</dbReference>
<keyword evidence="5" id="KW-0482">Metalloprotease</keyword>
<feature type="domain" description="DUF5118" evidence="4">
    <location>
        <begin position="69"/>
        <end position="116"/>
    </location>
</feature>
<dbReference type="OrthoDB" id="9776599at2"/>
<evidence type="ECO:0000259" key="3">
    <source>
        <dbReference type="Pfam" id="PF17148"/>
    </source>
</evidence>
<proteinExistence type="predicted"/>
<protein>
    <submittedName>
        <fullName evidence="5">Metalloprotease</fullName>
    </submittedName>
</protein>
<dbReference type="AlphaFoldDB" id="A0A127VKK5"/>
<dbReference type="InterPro" id="IPR033413">
    <property type="entry name" value="DUF5117"/>
</dbReference>
<keyword evidence="1" id="KW-0732">Signal</keyword>
<accession>A0A127VKK5</accession>
<dbReference type="GO" id="GO:0006508">
    <property type="term" value="P:proteolysis"/>
    <property type="evidence" value="ECO:0007669"/>
    <property type="project" value="UniProtKB-KW"/>
</dbReference>
<dbReference type="Pfam" id="PF17162">
    <property type="entry name" value="DUF5118"/>
    <property type="match status" value="1"/>
</dbReference>
<reference evidence="5 6" key="1">
    <citation type="submission" date="2016-03" db="EMBL/GenBank/DDBJ databases">
        <title>Complete genome sequence of Pedobacter cryoconitis PAMC 27485.</title>
        <authorList>
            <person name="Lee J."/>
            <person name="Kim O.-S."/>
        </authorList>
    </citation>
    <scope>NUCLEOTIDE SEQUENCE [LARGE SCALE GENOMIC DNA]</scope>
    <source>
        <strain evidence="5 6">PAMC 27485</strain>
    </source>
</reference>
<evidence type="ECO:0000259" key="4">
    <source>
        <dbReference type="Pfam" id="PF17162"/>
    </source>
</evidence>
<dbReference type="InterPro" id="IPR034032">
    <property type="entry name" value="Zn_MMP-like_bac"/>
</dbReference>
<dbReference type="KEGG" id="pcm:AY601_4911"/>
<dbReference type="PATRIC" id="fig|188932.3.peg.5090"/>
<feature type="domain" description="DUF5117" evidence="3">
    <location>
        <begin position="128"/>
        <end position="312"/>
    </location>
</feature>
<dbReference type="CDD" id="cd04276">
    <property type="entry name" value="ZnMc_MMP_like_2"/>
    <property type="match status" value="1"/>
</dbReference>
<keyword evidence="6" id="KW-1185">Reference proteome</keyword>
<gene>
    <name evidence="5" type="ORF">AY601_4911</name>
</gene>
<feature type="chain" id="PRO_5007280787" evidence="1">
    <location>
        <begin position="25"/>
        <end position="895"/>
    </location>
</feature>
<dbReference type="PANTHER" id="PTHR38478:SF1">
    <property type="entry name" value="ZINC DEPENDENT METALLOPROTEASE DOMAIN LIPOPROTEIN"/>
    <property type="match status" value="1"/>
</dbReference>
<organism evidence="5 6">
    <name type="scientific">Pedobacter cryoconitis</name>
    <dbReference type="NCBI Taxonomy" id="188932"/>
    <lineage>
        <taxon>Bacteria</taxon>
        <taxon>Pseudomonadati</taxon>
        <taxon>Bacteroidota</taxon>
        <taxon>Sphingobacteriia</taxon>
        <taxon>Sphingobacteriales</taxon>
        <taxon>Sphingobacteriaceae</taxon>
        <taxon>Pedobacter</taxon>
    </lineage>
</organism>
<dbReference type="GO" id="GO:0008237">
    <property type="term" value="F:metallopeptidase activity"/>
    <property type="evidence" value="ECO:0007669"/>
    <property type="project" value="UniProtKB-KW"/>
</dbReference>
<dbReference type="InterPro" id="IPR032534">
    <property type="entry name" value="EcxA_zinc-bd"/>
</dbReference>
<evidence type="ECO:0000256" key="1">
    <source>
        <dbReference type="SAM" id="SignalP"/>
    </source>
</evidence>
<evidence type="ECO:0000259" key="2">
    <source>
        <dbReference type="Pfam" id="PF16313"/>
    </source>
</evidence>
<dbReference type="InterPro" id="IPR033428">
    <property type="entry name" value="DUF5118"/>
</dbReference>
<dbReference type="Pfam" id="PF16313">
    <property type="entry name" value="DUF4953"/>
    <property type="match status" value="1"/>
</dbReference>
<keyword evidence="5" id="KW-0378">Hydrolase</keyword>
<name>A0A127VKK5_9SPHI</name>
<feature type="signal peptide" evidence="1">
    <location>
        <begin position="1"/>
        <end position="24"/>
    </location>
</feature>
<evidence type="ECO:0000313" key="6">
    <source>
        <dbReference type="Proteomes" id="UP000071561"/>
    </source>
</evidence>
<dbReference type="Proteomes" id="UP000071561">
    <property type="component" value="Chromosome"/>
</dbReference>
<feature type="domain" description="EcxA zinc-binding" evidence="2">
    <location>
        <begin position="445"/>
        <end position="764"/>
    </location>
</feature>
<keyword evidence="5" id="KW-0645">Protease</keyword>
<dbReference type="SUPFAM" id="SSF55486">
    <property type="entry name" value="Metalloproteases ('zincins'), catalytic domain"/>
    <property type="match status" value="1"/>
</dbReference>
<dbReference type="Gene3D" id="3.40.390.10">
    <property type="entry name" value="Collagenase (Catalytic Domain)"/>
    <property type="match status" value="1"/>
</dbReference>
<dbReference type="EMBL" id="CP014504">
    <property type="protein sequence ID" value="AMQ01731.1"/>
    <property type="molecule type" value="Genomic_DNA"/>
</dbReference>
<evidence type="ECO:0000313" key="5">
    <source>
        <dbReference type="EMBL" id="AMQ01731.1"/>
    </source>
</evidence>
<dbReference type="PANTHER" id="PTHR38478">
    <property type="entry name" value="PEPTIDASE M1A AND M12B"/>
    <property type="match status" value="1"/>
</dbReference>
<sequence precursor="true">MILTKKLLKLSFTALFLFLCNVNGFTQIPKKLPVQPKKLPLHKGKITSKKSVTDTVKKKTDSTSKKEEKSYAELVKKATTIKGLFKVHQVENDYYFEIPLNLMEKDFLVVNKISSVPLALNESGVNKGMNFDNRVIRFSRNKAAKTVWVKVIVPQVESPAGDAITRSVKDNFTGSVIESFKIEAYSPDSSAVVVKMNKVFDGTEKSFNDVFNDMGLGATPKTSLSAIEKIKSFPQNIVVRALMSTRVMDAGISVPISITVTTNILLLPEKPMKPRFADNRVGFFSTPRWYFSDAQHKLETRELVTRWRMEPKPEDRARYLKGELVEPVKPIIFYIDPATPPKWRKEIIAGVYDWQKAFEQAGFKNAIQAREVTDTTDYDGDDVRYSEITYAASPKSNAMGPAVVDPRSGEILESDVIWWHNVMTSVQYWMRVQTGIIDPEVRNNDVSDQRMGHAIRFVSSHEIGHTLGLKHNMSSSASFPVDSLRSPAFTNRMGGTASSIMDYARFNYVAQPEDKVTNITPQIGIYDKYAIAWGYRWLPAEDPHQELPILKEWIKVHANDPLYHYGEQQQAKNIVDPRAQSEDLGDDAVKASRYGLANLKRLIPQILTWSAPEGDNYYQAGKLYLAAIWQWQTYAEHVTANIGGYYLENPVSGDGKDAYAPVPVKIQKGALGYFKDQVFTMPEWLFNKELLKKTFPIKDTPIGPMEYAPLNLRREYQYGLLYSLLGEDRLLRMLEMEVQFGKENVFTVGELFQDIRPVIFAKTLKGKTLSITDRMLQQNYVDVLLVSTDKMLEKITKKSLFQTSLNNLPQTCDLGLNQEETDLNHAMENNINPSANLRNIYVTAMTRTSEVAAAKRGELLQILTLLENNKNRGDEATKGHYMDLILRIRQSLQTK</sequence>